<keyword evidence="7" id="KW-0067">ATP-binding</keyword>
<dbReference type="PANTHER" id="PTHR24095">
    <property type="entry name" value="ACETYL-COENZYME A SYNTHETASE"/>
    <property type="match status" value="1"/>
</dbReference>
<evidence type="ECO:0000259" key="13">
    <source>
        <dbReference type="Pfam" id="PF16177"/>
    </source>
</evidence>
<keyword evidence="5" id="KW-0436">Ligase</keyword>
<evidence type="ECO:0000259" key="11">
    <source>
        <dbReference type="Pfam" id="PF00501"/>
    </source>
</evidence>
<dbReference type="GO" id="GO:0003987">
    <property type="term" value="F:acetate-CoA ligase activity"/>
    <property type="evidence" value="ECO:0007669"/>
    <property type="project" value="UniProtKB-EC"/>
</dbReference>
<evidence type="ECO:0000256" key="8">
    <source>
        <dbReference type="ARBA" id="ARBA00023098"/>
    </source>
</evidence>
<dbReference type="GeneTree" id="ENSGT00940000166845"/>
<evidence type="ECO:0000256" key="10">
    <source>
        <dbReference type="ARBA" id="ARBA00049004"/>
    </source>
</evidence>
<feature type="domain" description="AMP-dependent synthetase/ligase" evidence="11">
    <location>
        <begin position="99"/>
        <end position="330"/>
    </location>
</feature>
<evidence type="ECO:0000256" key="6">
    <source>
        <dbReference type="ARBA" id="ARBA00022741"/>
    </source>
</evidence>
<comment type="catalytic activity">
    <reaction evidence="1">
        <text>acetate + ATP + CoA = acetyl-CoA + AMP + diphosphate</text>
        <dbReference type="Rhea" id="RHEA:23176"/>
        <dbReference type="ChEBI" id="CHEBI:30089"/>
        <dbReference type="ChEBI" id="CHEBI:30616"/>
        <dbReference type="ChEBI" id="CHEBI:33019"/>
        <dbReference type="ChEBI" id="CHEBI:57287"/>
        <dbReference type="ChEBI" id="CHEBI:57288"/>
        <dbReference type="ChEBI" id="CHEBI:456215"/>
        <dbReference type="EC" id="6.2.1.1"/>
    </reaction>
    <physiologicalReaction direction="left-to-right" evidence="1">
        <dbReference type="Rhea" id="RHEA:23177"/>
    </physiologicalReaction>
</comment>
<evidence type="ECO:0000256" key="3">
    <source>
        <dbReference type="ARBA" id="ARBA00012985"/>
    </source>
</evidence>
<dbReference type="InterPro" id="IPR032387">
    <property type="entry name" value="ACAS_N"/>
</dbReference>
<dbReference type="PANTHER" id="PTHR24095:SF146">
    <property type="entry name" value="ACETYL-COENZYME A SYNTHETASE"/>
    <property type="match status" value="1"/>
</dbReference>
<dbReference type="Pfam" id="PF13193">
    <property type="entry name" value="AMP-binding_C"/>
    <property type="match status" value="1"/>
</dbReference>
<dbReference type="InParanoid" id="H3DBL0"/>
<evidence type="ECO:0000256" key="7">
    <source>
        <dbReference type="ARBA" id="ARBA00022840"/>
    </source>
</evidence>
<protein>
    <recommendedName>
        <fullName evidence="9">Propionate--CoA ligase</fullName>
        <ecNumber evidence="4">6.2.1.1</ecNumber>
        <ecNumber evidence="3">6.2.1.17</ecNumber>
    </recommendedName>
</protein>
<evidence type="ECO:0000313" key="14">
    <source>
        <dbReference type="Ensembl" id="ENSTNIP00000017903.1"/>
    </source>
</evidence>
<comment type="similarity">
    <text evidence="2">Belongs to the ATP-dependent AMP-binding enzyme family.</text>
</comment>
<reference evidence="14" key="2">
    <citation type="submission" date="2025-08" db="UniProtKB">
        <authorList>
            <consortium name="Ensembl"/>
        </authorList>
    </citation>
    <scope>IDENTIFICATION</scope>
</reference>
<reference evidence="15" key="1">
    <citation type="journal article" date="2004" name="Nature">
        <title>Genome duplication in the teleost fish Tetraodon nigroviridis reveals the early vertebrate proto-karyotype.</title>
        <authorList>
            <person name="Jaillon O."/>
            <person name="Aury J.-M."/>
            <person name="Brunet F."/>
            <person name="Petit J.-L."/>
            <person name="Stange-Thomann N."/>
            <person name="Mauceli E."/>
            <person name="Bouneau L."/>
            <person name="Fischer C."/>
            <person name="Ozouf-Costaz C."/>
            <person name="Bernot A."/>
            <person name="Nicaud S."/>
            <person name="Jaffe D."/>
            <person name="Fisher S."/>
            <person name="Lutfalla G."/>
            <person name="Dossat C."/>
            <person name="Segurens B."/>
            <person name="Dasilva C."/>
            <person name="Salanoubat M."/>
            <person name="Levy M."/>
            <person name="Boudet N."/>
            <person name="Castellano S."/>
            <person name="Anthouard V."/>
            <person name="Jubin C."/>
            <person name="Castelli V."/>
            <person name="Katinka M."/>
            <person name="Vacherie B."/>
            <person name="Biemont C."/>
            <person name="Skalli Z."/>
            <person name="Cattolico L."/>
            <person name="Poulain J."/>
            <person name="De Berardinis V."/>
            <person name="Cruaud C."/>
            <person name="Duprat S."/>
            <person name="Brottier P."/>
            <person name="Coutanceau J.-P."/>
            <person name="Gouzy J."/>
            <person name="Parra G."/>
            <person name="Lardier G."/>
            <person name="Chapple C."/>
            <person name="McKernan K.J."/>
            <person name="McEwan P."/>
            <person name="Bosak S."/>
            <person name="Kellis M."/>
            <person name="Volff J.-N."/>
            <person name="Guigo R."/>
            <person name="Zody M.C."/>
            <person name="Mesirov J."/>
            <person name="Lindblad-Toh K."/>
            <person name="Birren B."/>
            <person name="Nusbaum C."/>
            <person name="Kahn D."/>
            <person name="Robinson-Rechavi M."/>
            <person name="Laudet V."/>
            <person name="Schachter V."/>
            <person name="Quetier F."/>
            <person name="Saurin W."/>
            <person name="Scarpelli C."/>
            <person name="Wincker P."/>
            <person name="Lander E.S."/>
            <person name="Weissenbach J."/>
            <person name="Roest Crollius H."/>
        </authorList>
    </citation>
    <scope>NUCLEOTIDE SEQUENCE [LARGE SCALE GENOMIC DNA]</scope>
</reference>
<evidence type="ECO:0000256" key="9">
    <source>
        <dbReference type="ARBA" id="ARBA00029726"/>
    </source>
</evidence>
<evidence type="ECO:0000256" key="2">
    <source>
        <dbReference type="ARBA" id="ARBA00006432"/>
    </source>
</evidence>
<dbReference type="GO" id="GO:0005524">
    <property type="term" value="F:ATP binding"/>
    <property type="evidence" value="ECO:0007669"/>
    <property type="project" value="UniProtKB-KW"/>
</dbReference>
<dbReference type="OMA" id="ETPLFML"/>
<dbReference type="Gene3D" id="3.40.50.12780">
    <property type="entry name" value="N-terminal domain of ligase-like"/>
    <property type="match status" value="2"/>
</dbReference>
<accession>H3DBL0</accession>
<dbReference type="CDD" id="cd05966">
    <property type="entry name" value="ACS"/>
    <property type="match status" value="1"/>
</dbReference>
<name>H3DBL0_TETNG</name>
<dbReference type="Pfam" id="PF00501">
    <property type="entry name" value="AMP-binding"/>
    <property type="match status" value="2"/>
</dbReference>
<dbReference type="Gene3D" id="3.30.300.30">
    <property type="match status" value="1"/>
</dbReference>
<proteinExistence type="inferred from homology"/>
<evidence type="ECO:0000259" key="12">
    <source>
        <dbReference type="Pfam" id="PF13193"/>
    </source>
</evidence>
<evidence type="ECO:0000256" key="5">
    <source>
        <dbReference type="ARBA" id="ARBA00022598"/>
    </source>
</evidence>
<evidence type="ECO:0000256" key="1">
    <source>
        <dbReference type="ARBA" id="ARBA00001884"/>
    </source>
</evidence>
<dbReference type="InterPro" id="IPR020845">
    <property type="entry name" value="AMP-binding_CS"/>
</dbReference>
<dbReference type="STRING" id="99883.ENSTNIP00000017903"/>
<dbReference type="EC" id="6.2.1.17" evidence="3"/>
<dbReference type="InterPro" id="IPR045851">
    <property type="entry name" value="AMP-bd_C_sf"/>
</dbReference>
<keyword evidence="8" id="KW-0443">Lipid metabolism</keyword>
<dbReference type="InterPro" id="IPR042099">
    <property type="entry name" value="ANL_N_sf"/>
</dbReference>
<dbReference type="InterPro" id="IPR025110">
    <property type="entry name" value="AMP-bd_C"/>
</dbReference>
<reference evidence="14" key="3">
    <citation type="submission" date="2025-09" db="UniProtKB">
        <authorList>
            <consortium name="Ensembl"/>
        </authorList>
    </citation>
    <scope>IDENTIFICATION</scope>
</reference>
<dbReference type="PROSITE" id="PS00455">
    <property type="entry name" value="AMP_BINDING"/>
    <property type="match status" value="1"/>
</dbReference>
<feature type="domain" description="Acetyl-coenzyme A synthetase N-terminal" evidence="13">
    <location>
        <begin position="29"/>
        <end position="89"/>
    </location>
</feature>
<dbReference type="Pfam" id="PF16177">
    <property type="entry name" value="ACAS_N"/>
    <property type="match status" value="1"/>
</dbReference>
<comment type="catalytic activity">
    <reaction evidence="10">
        <text>propanoate + ATP + CoA = propanoyl-CoA + AMP + diphosphate</text>
        <dbReference type="Rhea" id="RHEA:20373"/>
        <dbReference type="ChEBI" id="CHEBI:17272"/>
        <dbReference type="ChEBI" id="CHEBI:30616"/>
        <dbReference type="ChEBI" id="CHEBI:33019"/>
        <dbReference type="ChEBI" id="CHEBI:57287"/>
        <dbReference type="ChEBI" id="CHEBI:57392"/>
        <dbReference type="ChEBI" id="CHEBI:456215"/>
        <dbReference type="EC" id="6.2.1.17"/>
    </reaction>
    <physiologicalReaction direction="left-to-right" evidence="10">
        <dbReference type="Rhea" id="RHEA:20374"/>
    </physiologicalReaction>
</comment>
<keyword evidence="6" id="KW-0547">Nucleotide-binding</keyword>
<dbReference type="GO" id="GO:0050218">
    <property type="term" value="F:propionate-CoA ligase activity"/>
    <property type="evidence" value="ECO:0007669"/>
    <property type="project" value="UniProtKB-EC"/>
</dbReference>
<dbReference type="EC" id="6.2.1.1" evidence="4"/>
<dbReference type="GO" id="GO:0006629">
    <property type="term" value="P:lipid metabolic process"/>
    <property type="evidence" value="ECO:0007669"/>
    <property type="project" value="UniProtKB-KW"/>
</dbReference>
<dbReference type="InterPro" id="IPR000873">
    <property type="entry name" value="AMP-dep_synth/lig_dom"/>
</dbReference>
<dbReference type="AlphaFoldDB" id="H3DBL0"/>
<evidence type="ECO:0000256" key="4">
    <source>
        <dbReference type="ARBA" id="ARBA00013275"/>
    </source>
</evidence>
<dbReference type="FunFam" id="3.30.300.30:FF:000004">
    <property type="entry name" value="Acetyl-coenzyme A synthetase"/>
    <property type="match status" value="1"/>
</dbReference>
<feature type="domain" description="AMP-binding enzyme C-terminal" evidence="12">
    <location>
        <begin position="571"/>
        <end position="649"/>
    </location>
</feature>
<dbReference type="Proteomes" id="UP000007303">
    <property type="component" value="Unassembled WGS sequence"/>
</dbReference>
<dbReference type="HOGENOM" id="CLU_000022_3_6_1"/>
<evidence type="ECO:0000313" key="15">
    <source>
        <dbReference type="Proteomes" id="UP000007303"/>
    </source>
</evidence>
<sequence length="689" mass="77354">MVVPDSKDKMYHPPDDMKRNAHVPDFNSYLALYRRSLENPEGFWKEVADEFFWKSPPTGPVMQHNFDSTKGSIYIKCMEGAKTNICYNVVDRLVNERNLGDKVAFYWEGNEADHHLTITYRQLLSQVCRCANVLKQMGVRKGDRVSIYLPMIPELVYAMLACARIGAVHSVVVSRVGEDERHFAGFSSESLCERIMDAQSSVLVTADGVCRGEKLIHLKQIADEALEKCKQRASASVTKCIVVRHQALRTKSNGTSNTLQSFSFCDVEPVILREDLKEEAKGHNTPRLSGCHLWWTSSYIDVPEECEPEWLDAEDPLFILYTSGSTGKPKHHHHDVYWCTADIGWITGHSYITYGPLANGATSVLVSSSWGIPVHPHVGRFWEIIEKYKVTKFYTAPTAIRLLMNVRTGSTAERYDLSSLKVLGSVGEPINPEAWRWYHEAVGQGRCPVVDTFWQTETGGHVLTPLPAATPLKPGSATFPFFGVEPAILSEDGEELEGEAEGYLVFKRPWPGIMRSVHGNHERFENTYFKKFPGFYVTGDGCRRDKDGYYWITGRIDDMLNISGHLMSTAEVEAALTVHAAVAEAAVVSRPHKVKGECLYCFVTLKNNREFSQTLAEELRNLVRERIGPIATPDFIQNAPGLPKTRSGKIMRRVLRQVACNQKDLGDLSTLADPKVVEVLFSQRCEGAA</sequence>
<dbReference type="Ensembl" id="ENSTNIT00000018127.1">
    <property type="protein sequence ID" value="ENSTNIP00000017903.1"/>
    <property type="gene ID" value="ENSTNIG00000014861.1"/>
</dbReference>
<organism evidence="14 15">
    <name type="scientific">Tetraodon nigroviridis</name>
    <name type="common">Spotted green pufferfish</name>
    <name type="synonym">Chelonodon nigroviridis</name>
    <dbReference type="NCBI Taxonomy" id="99883"/>
    <lineage>
        <taxon>Eukaryota</taxon>
        <taxon>Metazoa</taxon>
        <taxon>Chordata</taxon>
        <taxon>Craniata</taxon>
        <taxon>Vertebrata</taxon>
        <taxon>Euteleostomi</taxon>
        <taxon>Actinopterygii</taxon>
        <taxon>Neopterygii</taxon>
        <taxon>Teleostei</taxon>
        <taxon>Neoteleostei</taxon>
        <taxon>Acanthomorphata</taxon>
        <taxon>Eupercaria</taxon>
        <taxon>Tetraodontiformes</taxon>
        <taxon>Tetradontoidea</taxon>
        <taxon>Tetraodontidae</taxon>
        <taxon>Tetraodon</taxon>
    </lineage>
</organism>
<dbReference type="SUPFAM" id="SSF56801">
    <property type="entry name" value="Acetyl-CoA synthetase-like"/>
    <property type="match status" value="1"/>
</dbReference>
<dbReference type="GO" id="GO:0006085">
    <property type="term" value="P:acetyl-CoA biosynthetic process"/>
    <property type="evidence" value="ECO:0007669"/>
    <property type="project" value="TreeGrafter"/>
</dbReference>
<keyword evidence="15" id="KW-1185">Reference proteome</keyword>
<feature type="domain" description="AMP-dependent synthetase/ligase" evidence="11">
    <location>
        <begin position="333"/>
        <end position="515"/>
    </location>
</feature>